<sequence>MVLGSRLRQLRLARNITAEEAAHLIRGSQSKISRLESGRLSFKERDVTDLLTLYGLADPVEREALLEMARQSNAPGWWHQYSDIVPSWFHTYLGLEEAAGAIRTFETAHIPALLQTREYADALPTWGSREIATDTRERLLDFTARRQRLLQRPNAPHLWFVLDEGVLLRQVGDRETMRAQLEHLIRVTHLPNVTVQILPFAAPRLGISPFHILRFMEPSLPDLVFIQHLTGALYLDRAADVDIYYTELDRLAVAARTPKDSRKVIHTVLDGLDR</sequence>
<dbReference type="InterPro" id="IPR043917">
    <property type="entry name" value="DUF5753"/>
</dbReference>
<dbReference type="Proteomes" id="UP001552427">
    <property type="component" value="Unassembled WGS sequence"/>
</dbReference>
<comment type="caution">
    <text evidence="2">The sequence shown here is derived from an EMBL/GenBank/DDBJ whole genome shotgun (WGS) entry which is preliminary data.</text>
</comment>
<gene>
    <name evidence="2" type="ORF">AB0K40_27765</name>
</gene>
<dbReference type="Gene3D" id="1.10.260.40">
    <property type="entry name" value="lambda repressor-like DNA-binding domains"/>
    <property type="match status" value="1"/>
</dbReference>
<keyword evidence="3" id="KW-1185">Reference proteome</keyword>
<dbReference type="InterPro" id="IPR010982">
    <property type="entry name" value="Lambda_DNA-bd_dom_sf"/>
</dbReference>
<dbReference type="Pfam" id="PF19054">
    <property type="entry name" value="DUF5753"/>
    <property type="match status" value="1"/>
</dbReference>
<dbReference type="EMBL" id="JBFARM010000008">
    <property type="protein sequence ID" value="MEV4289317.1"/>
    <property type="molecule type" value="Genomic_DNA"/>
</dbReference>
<evidence type="ECO:0000259" key="1">
    <source>
        <dbReference type="PROSITE" id="PS50943"/>
    </source>
</evidence>
<evidence type="ECO:0000313" key="2">
    <source>
        <dbReference type="EMBL" id="MEV4289317.1"/>
    </source>
</evidence>
<organism evidence="2 3">
    <name type="scientific">Nonomuraea bangladeshensis</name>
    <dbReference type="NCBI Taxonomy" id="404385"/>
    <lineage>
        <taxon>Bacteria</taxon>
        <taxon>Bacillati</taxon>
        <taxon>Actinomycetota</taxon>
        <taxon>Actinomycetes</taxon>
        <taxon>Streptosporangiales</taxon>
        <taxon>Streptosporangiaceae</taxon>
        <taxon>Nonomuraea</taxon>
    </lineage>
</organism>
<dbReference type="Pfam" id="PF13560">
    <property type="entry name" value="HTH_31"/>
    <property type="match status" value="1"/>
</dbReference>
<dbReference type="CDD" id="cd00093">
    <property type="entry name" value="HTH_XRE"/>
    <property type="match status" value="1"/>
</dbReference>
<proteinExistence type="predicted"/>
<protein>
    <submittedName>
        <fullName evidence="2">Helix-turn-helix transcriptional regulator</fullName>
    </submittedName>
</protein>
<dbReference type="SUPFAM" id="SSF47413">
    <property type="entry name" value="lambda repressor-like DNA-binding domains"/>
    <property type="match status" value="1"/>
</dbReference>
<evidence type="ECO:0000313" key="3">
    <source>
        <dbReference type="Proteomes" id="UP001552427"/>
    </source>
</evidence>
<name>A0ABV3H9Y2_9ACTN</name>
<reference evidence="2 3" key="1">
    <citation type="submission" date="2024-06" db="EMBL/GenBank/DDBJ databases">
        <title>The Natural Products Discovery Center: Release of the First 8490 Sequenced Strains for Exploring Actinobacteria Biosynthetic Diversity.</title>
        <authorList>
            <person name="Kalkreuter E."/>
            <person name="Kautsar S.A."/>
            <person name="Yang D."/>
            <person name="Bader C.D."/>
            <person name="Teijaro C.N."/>
            <person name="Fluegel L."/>
            <person name="Davis C.M."/>
            <person name="Simpson J.R."/>
            <person name="Lauterbach L."/>
            <person name="Steele A.D."/>
            <person name="Gui C."/>
            <person name="Meng S."/>
            <person name="Li G."/>
            <person name="Viehrig K."/>
            <person name="Ye F."/>
            <person name="Su P."/>
            <person name="Kiefer A.F."/>
            <person name="Nichols A."/>
            <person name="Cepeda A.J."/>
            <person name="Yan W."/>
            <person name="Fan B."/>
            <person name="Jiang Y."/>
            <person name="Adhikari A."/>
            <person name="Zheng C.-J."/>
            <person name="Schuster L."/>
            <person name="Cowan T.M."/>
            <person name="Smanski M.J."/>
            <person name="Chevrette M.G."/>
            <person name="De Carvalho L.P.S."/>
            <person name="Shen B."/>
        </authorList>
    </citation>
    <scope>NUCLEOTIDE SEQUENCE [LARGE SCALE GENOMIC DNA]</scope>
    <source>
        <strain evidence="2 3">NPDC049574</strain>
    </source>
</reference>
<dbReference type="SMART" id="SM00530">
    <property type="entry name" value="HTH_XRE"/>
    <property type="match status" value="1"/>
</dbReference>
<accession>A0ABV3H9Y2</accession>
<feature type="domain" description="HTH cro/C1-type" evidence="1">
    <location>
        <begin position="7"/>
        <end position="39"/>
    </location>
</feature>
<dbReference type="InterPro" id="IPR001387">
    <property type="entry name" value="Cro/C1-type_HTH"/>
</dbReference>
<dbReference type="RefSeq" id="WP_364455281.1">
    <property type="nucleotide sequence ID" value="NZ_JBFARM010000008.1"/>
</dbReference>
<dbReference type="PROSITE" id="PS50943">
    <property type="entry name" value="HTH_CROC1"/>
    <property type="match status" value="1"/>
</dbReference>